<proteinExistence type="predicted"/>
<dbReference type="Gene3D" id="1.20.120.160">
    <property type="entry name" value="HPT domain"/>
    <property type="match status" value="1"/>
</dbReference>
<dbReference type="SUPFAM" id="SSF47226">
    <property type="entry name" value="Histidine-containing phosphotransfer domain, HPT domain"/>
    <property type="match status" value="1"/>
</dbReference>
<dbReference type="Proteomes" id="UP000231658">
    <property type="component" value="Unassembled WGS sequence"/>
</dbReference>
<dbReference type="RefSeq" id="WP_069190060.1">
    <property type="nucleotide sequence ID" value="NZ_FLYE01000047.1"/>
</dbReference>
<keyword evidence="2" id="KW-1185">Reference proteome</keyword>
<protein>
    <submittedName>
        <fullName evidence="1">Putative two-component transcriptional response regulator (CheY family)</fullName>
    </submittedName>
</protein>
<dbReference type="GO" id="GO:0000160">
    <property type="term" value="P:phosphorelay signal transduction system"/>
    <property type="evidence" value="ECO:0007669"/>
    <property type="project" value="InterPro"/>
</dbReference>
<dbReference type="InterPro" id="IPR036641">
    <property type="entry name" value="HPT_dom_sf"/>
</dbReference>
<accession>A0A1C3RL69</accession>
<sequence length="257" mass="28728">MAHDKSDLELQVESEFLEEARDIMNNLEIQRENLRSNFNDDDMAKFRRNVQILGAHAHTADSSTVSLLSHRLDDYLDRIKSMDEPHCDDVRMFLDKLEAALDGTLASETKKTSAELVRELPTVTKFDHEFGDLEKKNIEILVIVPDKPTGHIVEREMAECGYRVSFAKSSFKGFELAMRTRPDMVLAAGVIDELSGIDLANAFASMPAAKGIPFALLTSNDWGDPSLRDLPHSSGLVRKGKSFGDDIADCLRRFGIT</sequence>
<dbReference type="STRING" id="1867952.MTBPR1_80114"/>
<dbReference type="Gene3D" id="3.40.50.2300">
    <property type="match status" value="1"/>
</dbReference>
<evidence type="ECO:0000313" key="1">
    <source>
        <dbReference type="EMBL" id="SCA58060.1"/>
    </source>
</evidence>
<evidence type="ECO:0000313" key="2">
    <source>
        <dbReference type="Proteomes" id="UP000231658"/>
    </source>
</evidence>
<gene>
    <name evidence="1" type="ORF">MTBPR1_80114</name>
</gene>
<name>A0A1C3RL69_9PROT</name>
<dbReference type="EMBL" id="FLYE01000047">
    <property type="protein sequence ID" value="SCA58060.1"/>
    <property type="molecule type" value="Genomic_DNA"/>
</dbReference>
<dbReference type="OrthoDB" id="8439620at2"/>
<organism evidence="1 2">
    <name type="scientific">Candidatus Terasakiella magnetica</name>
    <dbReference type="NCBI Taxonomy" id="1867952"/>
    <lineage>
        <taxon>Bacteria</taxon>
        <taxon>Pseudomonadati</taxon>
        <taxon>Pseudomonadota</taxon>
        <taxon>Alphaproteobacteria</taxon>
        <taxon>Rhodospirillales</taxon>
        <taxon>Terasakiellaceae</taxon>
        <taxon>Terasakiella</taxon>
    </lineage>
</organism>
<dbReference type="SUPFAM" id="SSF52172">
    <property type="entry name" value="CheY-like"/>
    <property type="match status" value="1"/>
</dbReference>
<reference evidence="1 2" key="1">
    <citation type="submission" date="2016-07" db="EMBL/GenBank/DDBJ databases">
        <authorList>
            <person name="Lefevre C.T."/>
        </authorList>
    </citation>
    <scope>NUCLEOTIDE SEQUENCE [LARGE SCALE GENOMIC DNA]</scope>
    <source>
        <strain evidence="1">PR1</strain>
    </source>
</reference>
<dbReference type="AlphaFoldDB" id="A0A1C3RL69"/>
<dbReference type="InterPro" id="IPR011006">
    <property type="entry name" value="CheY-like_superfamily"/>
</dbReference>